<evidence type="ECO:0000256" key="4">
    <source>
        <dbReference type="ARBA" id="ARBA00022880"/>
    </source>
</evidence>
<evidence type="ECO:0000313" key="11">
    <source>
        <dbReference type="Proteomes" id="UP000557566"/>
    </source>
</evidence>
<feature type="compositionally biased region" description="Basic residues" evidence="8">
    <location>
        <begin position="556"/>
        <end position="566"/>
    </location>
</feature>
<dbReference type="GO" id="GO:0043111">
    <property type="term" value="P:replication fork arrest"/>
    <property type="evidence" value="ECO:0007669"/>
    <property type="project" value="TreeGrafter"/>
</dbReference>
<dbReference type="GO" id="GO:0006281">
    <property type="term" value="P:DNA repair"/>
    <property type="evidence" value="ECO:0007669"/>
    <property type="project" value="TreeGrafter"/>
</dbReference>
<feature type="compositionally biased region" description="Low complexity" evidence="8">
    <location>
        <begin position="1007"/>
        <end position="1020"/>
    </location>
</feature>
<feature type="compositionally biased region" description="Low complexity" evidence="8">
    <location>
        <begin position="1115"/>
        <end position="1127"/>
    </location>
</feature>
<keyword evidence="5" id="KW-0539">Nucleus</keyword>
<dbReference type="AlphaFoldDB" id="A0A8H4V9I3"/>
<feature type="compositionally biased region" description="Acidic residues" evidence="8">
    <location>
        <begin position="907"/>
        <end position="920"/>
    </location>
</feature>
<feature type="compositionally biased region" description="Low complexity" evidence="8">
    <location>
        <begin position="1092"/>
        <end position="1103"/>
    </location>
</feature>
<name>A0A8H4V9I3_9HYPO</name>
<evidence type="ECO:0000256" key="1">
    <source>
        <dbReference type="ARBA" id="ARBA00004123"/>
    </source>
</evidence>
<proteinExistence type="inferred from homology"/>
<feature type="region of interest" description="Disordered" evidence="8">
    <location>
        <begin position="891"/>
        <end position="993"/>
    </location>
</feature>
<feature type="region of interest" description="Disordered" evidence="8">
    <location>
        <begin position="1007"/>
        <end position="1175"/>
    </location>
</feature>
<feature type="compositionally biased region" description="Basic residues" evidence="8">
    <location>
        <begin position="1082"/>
        <end position="1091"/>
    </location>
</feature>
<dbReference type="Proteomes" id="UP000557566">
    <property type="component" value="Unassembled WGS sequence"/>
</dbReference>
<dbReference type="Pfam" id="PF04821">
    <property type="entry name" value="TIMELESS"/>
    <property type="match status" value="1"/>
</dbReference>
<dbReference type="InterPro" id="IPR044998">
    <property type="entry name" value="Timeless"/>
</dbReference>
<feature type="region of interest" description="Disordered" evidence="8">
    <location>
        <begin position="554"/>
        <end position="591"/>
    </location>
</feature>
<feature type="compositionally biased region" description="Basic and acidic residues" evidence="8">
    <location>
        <begin position="1050"/>
        <end position="1066"/>
    </location>
</feature>
<evidence type="ECO:0000256" key="2">
    <source>
        <dbReference type="ARBA" id="ARBA00008174"/>
    </source>
</evidence>
<feature type="compositionally biased region" description="Acidic residues" evidence="8">
    <location>
        <begin position="1128"/>
        <end position="1147"/>
    </location>
</feature>
<feature type="domain" description="Timeless N-terminal" evidence="9">
    <location>
        <begin position="36"/>
        <end position="302"/>
    </location>
</feature>
<dbReference type="GO" id="GO:0031298">
    <property type="term" value="C:replication fork protection complex"/>
    <property type="evidence" value="ECO:0007669"/>
    <property type="project" value="TreeGrafter"/>
</dbReference>
<feature type="compositionally biased region" description="Basic residues" evidence="8">
    <location>
        <begin position="894"/>
        <end position="903"/>
    </location>
</feature>
<protein>
    <recommendedName>
        <fullName evidence="3">Topoisomerase 1-associated factor 1</fullName>
    </recommendedName>
</protein>
<dbReference type="OrthoDB" id="310853at2759"/>
<evidence type="ECO:0000313" key="10">
    <source>
        <dbReference type="EMBL" id="KAF4512884.1"/>
    </source>
</evidence>
<comment type="subcellular location">
    <subcellularLocation>
        <location evidence="1">Nucleus</location>
    </subcellularLocation>
</comment>
<feature type="compositionally biased region" description="Basic residues" evidence="8">
    <location>
        <begin position="964"/>
        <end position="979"/>
    </location>
</feature>
<keyword evidence="4" id="KW-0236">DNA replication inhibitor</keyword>
<evidence type="ECO:0000256" key="8">
    <source>
        <dbReference type="SAM" id="MobiDB-lite"/>
    </source>
</evidence>
<dbReference type="PANTHER" id="PTHR22940:SF4">
    <property type="entry name" value="PROTEIN TIMELESS HOMOLOG"/>
    <property type="match status" value="1"/>
</dbReference>
<comment type="caution">
    <text evidence="10">The sequence shown here is derived from an EMBL/GenBank/DDBJ whole genome shotgun (WGS) entry which is preliminary data.</text>
</comment>
<keyword evidence="7" id="KW-0131">Cell cycle</keyword>
<comment type="similarity">
    <text evidence="2">Belongs to the timeless family.</text>
</comment>
<sequence length="1175" mass="132558">MEPLDGAEDTVHPEVRAHINSLASALGGTSVDDDGQYQLGDDALQVLRDIKRWIRFYDEKTNRMDVARCIYEANLVQGDLLPILAQWPESAMDNKFKSRMALACFEVLVPLTWPMDRDEERMTVNHHRHMPVLELAQLQYKNAIINFDGARILHMAVRAALPSMAISNGDRTARDQGIIKLVLFFLRNVALISPPSNMPDEAQISIVATIDAFSCQDIFIFLLTLASNMGDDFRTEDATVMEIIHHLVKRVEVDRLFMEEQQLNKATASQLSAMMSKESSILNASKRKGPTRHNRFGTMIWVKRDDGKMSSLSGQDALADAATRIQKMDSNKTFKPPRPPRRGKKQQKGARDLGPPVKLKAPVNARLRSFVEEFLDSGFNRLFQHVRKSIDREAPHLMIYHRRQFFRLVAWFLEAEHARRQAQKRGGQQSDSEVGSFNLIAGVLNQEMFITLSRALHESYEMKDWQELAAVMRCFTQILLTVQEMADSGHDDDGEIAENVLGRLFYEEATHDAIANIAKTYKDQGFDYLDAATELVHNFLRILEAYSKQNVDMQVRTRRRTRRKKQAASQAGETAAGEESDGSANDVEKAADNSKDRKFNFRKFSSKFTQQGVVDTFTTWTKHYRDLNDAQLKRAHRYFYRVAFKQEMSVMLFRVDILHLLHSMIRGPEPLDKSSKMFKEWEELVRQILRKCFKKMQERPELIVEMLFSKIPRITSFLEFGHEIQTAKAKREAKPGAELEFRHTEERDRQVAIVIGAMLDRNESDHINWVKGVLTKAESERRSWAAAHEALPPVEDSVEVQDGNGEPTKPPIYLVCPDDTARRTAMFKNSYLRLLMTLCGLARLGPVSEETPESCWVIPDHVLADDLKDSLHYINQAEFSPPTFEDGAAAEKQLKRKTAPRKKAVFDDGDEDAGGLDDDIPFPIGGPTARRAVDEPAKPKKTRQRRRRRSAAEEPDDAELAEKARKRREREREKARRVKSAMYVREGDDDFDSDEDEAFFARERAIAQQAKHAAQVAVGQPDVVSAPRKRKSDALLALSSDDDDDDDDDDGRRAPRSREDSAKDGETDGTPPDASDGDGGVHRKKKRRTRSLSRSSAGSAGSSDGDVHMEAPLPAADDAQTGDADAQTGDDDAQTGDDDAQTGDDDAHDTPVAVSRRPRVRGGLALDIGSSDDDE</sequence>
<accession>A0A8H4V9I3</accession>
<evidence type="ECO:0000256" key="5">
    <source>
        <dbReference type="ARBA" id="ARBA00023242"/>
    </source>
</evidence>
<dbReference type="InterPro" id="IPR006906">
    <property type="entry name" value="Timeless_N"/>
</dbReference>
<evidence type="ECO:0000256" key="6">
    <source>
        <dbReference type="ARBA" id="ARBA00023254"/>
    </source>
</evidence>
<evidence type="ECO:0000256" key="7">
    <source>
        <dbReference type="ARBA" id="ARBA00023306"/>
    </source>
</evidence>
<feature type="compositionally biased region" description="Acidic residues" evidence="8">
    <location>
        <begin position="1040"/>
        <end position="1049"/>
    </location>
</feature>
<gene>
    <name evidence="10" type="ORF">G6O67_000214</name>
</gene>
<keyword evidence="11" id="KW-1185">Reference proteome</keyword>
<feature type="region of interest" description="Disordered" evidence="8">
    <location>
        <begin position="324"/>
        <end position="357"/>
    </location>
</feature>
<feature type="compositionally biased region" description="Basic residues" evidence="8">
    <location>
        <begin position="939"/>
        <end position="949"/>
    </location>
</feature>
<dbReference type="GO" id="GO:0051321">
    <property type="term" value="P:meiotic cell cycle"/>
    <property type="evidence" value="ECO:0007669"/>
    <property type="project" value="UniProtKB-KW"/>
</dbReference>
<evidence type="ECO:0000256" key="3">
    <source>
        <dbReference type="ARBA" id="ARBA00021529"/>
    </source>
</evidence>
<dbReference type="GO" id="GO:0003677">
    <property type="term" value="F:DNA binding"/>
    <property type="evidence" value="ECO:0007669"/>
    <property type="project" value="TreeGrafter"/>
</dbReference>
<dbReference type="GO" id="GO:0000076">
    <property type="term" value="P:DNA replication checkpoint signaling"/>
    <property type="evidence" value="ECO:0007669"/>
    <property type="project" value="TreeGrafter"/>
</dbReference>
<organism evidence="10 11">
    <name type="scientific">Ophiocordyceps sinensis</name>
    <dbReference type="NCBI Taxonomy" id="72228"/>
    <lineage>
        <taxon>Eukaryota</taxon>
        <taxon>Fungi</taxon>
        <taxon>Dikarya</taxon>
        <taxon>Ascomycota</taxon>
        <taxon>Pezizomycotina</taxon>
        <taxon>Sordariomycetes</taxon>
        <taxon>Hypocreomycetidae</taxon>
        <taxon>Hypocreales</taxon>
        <taxon>Ophiocordycipitaceae</taxon>
        <taxon>Ophiocordyceps</taxon>
    </lineage>
</organism>
<reference evidence="10 11" key="1">
    <citation type="journal article" date="2020" name="Genome Biol. Evol.">
        <title>A new high-quality draft genome assembly of the Chinese cordyceps Ophiocordyceps sinensis.</title>
        <authorList>
            <person name="Shu R."/>
            <person name="Zhang J."/>
            <person name="Meng Q."/>
            <person name="Zhang H."/>
            <person name="Zhou G."/>
            <person name="Li M."/>
            <person name="Wu P."/>
            <person name="Zhao Y."/>
            <person name="Chen C."/>
            <person name="Qin Q."/>
        </authorList>
    </citation>
    <scope>NUCLEOTIDE SEQUENCE [LARGE SCALE GENOMIC DNA]</scope>
    <source>
        <strain evidence="10 11">IOZ07</strain>
    </source>
</reference>
<dbReference type="PANTHER" id="PTHR22940">
    <property type="entry name" value="TIMEOUT/TIMELESS-2"/>
    <property type="match status" value="1"/>
</dbReference>
<feature type="compositionally biased region" description="Basic residues" evidence="8">
    <location>
        <begin position="338"/>
        <end position="348"/>
    </location>
</feature>
<evidence type="ECO:0000259" key="9">
    <source>
        <dbReference type="Pfam" id="PF04821"/>
    </source>
</evidence>
<dbReference type="EMBL" id="JAAVMX010000001">
    <property type="protein sequence ID" value="KAF4512884.1"/>
    <property type="molecule type" value="Genomic_DNA"/>
</dbReference>
<keyword evidence="6" id="KW-0469">Meiosis</keyword>